<organism evidence="3 4">
    <name type="scientific">Frankia canadensis</name>
    <dbReference type="NCBI Taxonomy" id="1836972"/>
    <lineage>
        <taxon>Bacteria</taxon>
        <taxon>Bacillati</taxon>
        <taxon>Actinomycetota</taxon>
        <taxon>Actinomycetes</taxon>
        <taxon>Frankiales</taxon>
        <taxon>Frankiaceae</taxon>
        <taxon>Frankia</taxon>
    </lineage>
</organism>
<dbReference type="InterPro" id="IPR010499">
    <property type="entry name" value="AraC_E-bd"/>
</dbReference>
<dbReference type="SUPFAM" id="SSF46955">
    <property type="entry name" value="Putative DNA-binding domain"/>
    <property type="match status" value="1"/>
</dbReference>
<evidence type="ECO:0000256" key="1">
    <source>
        <dbReference type="ARBA" id="ARBA00023125"/>
    </source>
</evidence>
<dbReference type="InterPro" id="IPR000551">
    <property type="entry name" value="MerR-type_HTH_dom"/>
</dbReference>
<dbReference type="InterPro" id="IPR011256">
    <property type="entry name" value="Reg_factor_effector_dom_sf"/>
</dbReference>
<evidence type="ECO:0000259" key="2">
    <source>
        <dbReference type="PROSITE" id="PS50937"/>
    </source>
</evidence>
<feature type="domain" description="HTH merR-type" evidence="2">
    <location>
        <begin position="6"/>
        <end position="76"/>
    </location>
</feature>
<evidence type="ECO:0000313" key="3">
    <source>
        <dbReference type="EMBL" id="SNQ51873.1"/>
    </source>
</evidence>
<dbReference type="Gene3D" id="3.20.80.10">
    <property type="entry name" value="Regulatory factor, effector binding domain"/>
    <property type="match status" value="1"/>
</dbReference>
<dbReference type="Proteomes" id="UP000234331">
    <property type="component" value="Unassembled WGS sequence"/>
</dbReference>
<dbReference type="EMBL" id="FZMO01000552">
    <property type="protein sequence ID" value="SNQ51873.1"/>
    <property type="molecule type" value="Genomic_DNA"/>
</dbReference>
<dbReference type="InterPro" id="IPR047057">
    <property type="entry name" value="MerR_fam"/>
</dbReference>
<sequence>MFMRAGLTIGEFSQITHLSVKMLRRYHEVGLLEPDRVDESTGYRYYSTAQVPNAQVIHRFRELDMPVREIKAILATPEPEARSALISEHLRRLERQLDTTRAAVTSLRRLLGPASPPLQVELRTSAAQSTAAVQAMVDQEEILRWYDGAMTELDAALADACLSQSGPPGGLYDNALFTHERGSATVYVPVTATAPAIGRVRPFVVPAAELAVTVHHGPHDDIDVTYGALGTYVAEHALAVAGPVRETYLVGPPDTADESAWRTEIGWPVFRTGIRVSG</sequence>
<reference evidence="3 4" key="1">
    <citation type="submission" date="2017-06" db="EMBL/GenBank/DDBJ databases">
        <authorList>
            <person name="Kim H.J."/>
            <person name="Triplett B.A."/>
        </authorList>
    </citation>
    <scope>NUCLEOTIDE SEQUENCE [LARGE SCALE GENOMIC DNA]</scope>
    <source>
        <strain evidence="3">FRACA_ARgP5</strain>
    </source>
</reference>
<name>A0A2I2L1S1_9ACTN</name>
<accession>A0A2I2L1S1</accession>
<gene>
    <name evidence="3" type="ORF">FRACA_840011</name>
</gene>
<keyword evidence="4" id="KW-1185">Reference proteome</keyword>
<dbReference type="SMART" id="SM00871">
    <property type="entry name" value="AraC_E_bind"/>
    <property type="match status" value="1"/>
</dbReference>
<dbReference type="PROSITE" id="PS50937">
    <property type="entry name" value="HTH_MERR_2"/>
    <property type="match status" value="1"/>
</dbReference>
<proteinExistence type="predicted"/>
<evidence type="ECO:0000313" key="4">
    <source>
        <dbReference type="Proteomes" id="UP000234331"/>
    </source>
</evidence>
<dbReference type="PANTHER" id="PTHR30204:SF97">
    <property type="entry name" value="MERR FAMILY REGULATORY PROTEIN"/>
    <property type="match status" value="1"/>
</dbReference>
<dbReference type="InterPro" id="IPR029442">
    <property type="entry name" value="GyrI-like"/>
</dbReference>
<dbReference type="GO" id="GO:0003700">
    <property type="term" value="F:DNA-binding transcription factor activity"/>
    <property type="evidence" value="ECO:0007669"/>
    <property type="project" value="InterPro"/>
</dbReference>
<dbReference type="Pfam" id="PF06445">
    <property type="entry name" value="GyrI-like"/>
    <property type="match status" value="1"/>
</dbReference>
<keyword evidence="1 3" id="KW-0238">DNA-binding</keyword>
<dbReference type="Pfam" id="PF13411">
    <property type="entry name" value="MerR_1"/>
    <property type="match status" value="1"/>
</dbReference>
<dbReference type="Gene3D" id="1.10.1660.10">
    <property type="match status" value="1"/>
</dbReference>
<dbReference type="InterPro" id="IPR009061">
    <property type="entry name" value="DNA-bd_dom_put_sf"/>
</dbReference>
<dbReference type="GO" id="GO:0003677">
    <property type="term" value="F:DNA binding"/>
    <property type="evidence" value="ECO:0007669"/>
    <property type="project" value="UniProtKB-KW"/>
</dbReference>
<dbReference type="AlphaFoldDB" id="A0A2I2L1S1"/>
<dbReference type="SUPFAM" id="SSF55136">
    <property type="entry name" value="Probable bacterial effector-binding domain"/>
    <property type="match status" value="1"/>
</dbReference>
<dbReference type="SMART" id="SM00422">
    <property type="entry name" value="HTH_MERR"/>
    <property type="match status" value="1"/>
</dbReference>
<protein>
    <submittedName>
        <fullName evidence="3">DNA-binding transcriptional regulator, MerR family</fullName>
    </submittedName>
</protein>
<dbReference type="CDD" id="cd01107">
    <property type="entry name" value="HTH_BmrR"/>
    <property type="match status" value="1"/>
</dbReference>
<dbReference type="PANTHER" id="PTHR30204">
    <property type="entry name" value="REDOX-CYCLING DRUG-SENSING TRANSCRIPTIONAL ACTIVATOR SOXR"/>
    <property type="match status" value="1"/>
</dbReference>